<reference evidence="3 4" key="1">
    <citation type="submission" date="2019-06" db="EMBL/GenBank/DDBJ databases">
        <title>Sequencing the genomes of 1000 actinobacteria strains.</title>
        <authorList>
            <person name="Klenk H.-P."/>
        </authorList>
    </citation>
    <scope>NUCLEOTIDE SEQUENCE [LARGE SCALE GENOMIC DNA]</scope>
    <source>
        <strain evidence="3 4">DSM 24083</strain>
    </source>
</reference>
<dbReference type="OrthoDB" id="9850610at2"/>
<accession>A0A543AMP8</accession>
<evidence type="ECO:0000313" key="4">
    <source>
        <dbReference type="Proteomes" id="UP000319746"/>
    </source>
</evidence>
<sequence>MSRSIRAVVATAAIAGLALSGCARDSDVPAYDDIEGQMWESMAASEAMGMTGVLPDEMASDREIIVDMLGADLSELQIYGPLDGSATAIRLGDDEDPIMTFFGDEVYVSWDMMWEVLTSSMMTGASEADIEEVRQNTADFEGKYIDVSENYASMAESVNMADLLEQMRSAAEADQTDEVTGFNFGELQQEGDYMRLDMETDDTGWFYSTDGQKEGDIMNGEAVHFIGLVTDREAPRMVEMRNGDDRMDFTWDDEVDIPEKPSEDQLITEEDLMAAAAGQ</sequence>
<dbReference type="AlphaFoldDB" id="A0A543AMP8"/>
<dbReference type="RefSeq" id="WP_141864046.1">
    <property type="nucleotide sequence ID" value="NZ_BAABAN010000017.1"/>
</dbReference>
<feature type="region of interest" description="Disordered" evidence="1">
    <location>
        <begin position="260"/>
        <end position="279"/>
    </location>
</feature>
<comment type="caution">
    <text evidence="3">The sequence shown here is derived from an EMBL/GenBank/DDBJ whole genome shotgun (WGS) entry which is preliminary data.</text>
</comment>
<evidence type="ECO:0000313" key="3">
    <source>
        <dbReference type="EMBL" id="TQL73825.1"/>
    </source>
</evidence>
<proteinExistence type="predicted"/>
<dbReference type="Proteomes" id="UP000319746">
    <property type="component" value="Unassembled WGS sequence"/>
</dbReference>
<keyword evidence="4" id="KW-1185">Reference proteome</keyword>
<dbReference type="EMBL" id="VFOU01000001">
    <property type="protein sequence ID" value="TQL73825.1"/>
    <property type="molecule type" value="Genomic_DNA"/>
</dbReference>
<keyword evidence="2" id="KW-0732">Signal</keyword>
<gene>
    <name evidence="3" type="ORF">FB556_0273</name>
</gene>
<feature type="chain" id="PRO_5038699840" description="Lipoprotein" evidence="2">
    <location>
        <begin position="24"/>
        <end position="279"/>
    </location>
</feature>
<dbReference type="PROSITE" id="PS51257">
    <property type="entry name" value="PROKAR_LIPOPROTEIN"/>
    <property type="match status" value="1"/>
</dbReference>
<feature type="signal peptide" evidence="2">
    <location>
        <begin position="1"/>
        <end position="23"/>
    </location>
</feature>
<evidence type="ECO:0000256" key="2">
    <source>
        <dbReference type="SAM" id="SignalP"/>
    </source>
</evidence>
<organism evidence="3 4">
    <name type="scientific">Enteractinococcus coprophilus</name>
    <dbReference type="NCBI Taxonomy" id="1027633"/>
    <lineage>
        <taxon>Bacteria</taxon>
        <taxon>Bacillati</taxon>
        <taxon>Actinomycetota</taxon>
        <taxon>Actinomycetes</taxon>
        <taxon>Micrococcales</taxon>
        <taxon>Micrococcaceae</taxon>
    </lineage>
</organism>
<evidence type="ECO:0008006" key="5">
    <source>
        <dbReference type="Google" id="ProtNLM"/>
    </source>
</evidence>
<evidence type="ECO:0000256" key="1">
    <source>
        <dbReference type="SAM" id="MobiDB-lite"/>
    </source>
</evidence>
<protein>
    <recommendedName>
        <fullName evidence="5">Lipoprotein</fullName>
    </recommendedName>
</protein>
<name>A0A543AMP8_9MICC</name>